<sequence>MQLLELQNDRYWTKKAFGLLNPVIKLFRALIITVDKIVDKEFLLLII</sequence>
<protein>
    <submittedName>
        <fullName evidence="1">39287_t:CDS:1</fullName>
    </submittedName>
</protein>
<comment type="caution">
    <text evidence="1">The sequence shown here is derived from an EMBL/GenBank/DDBJ whole genome shotgun (WGS) entry which is preliminary data.</text>
</comment>
<name>A0ABM8W3R8_GIGMA</name>
<evidence type="ECO:0000313" key="2">
    <source>
        <dbReference type="Proteomes" id="UP000789901"/>
    </source>
</evidence>
<dbReference type="EMBL" id="CAJVQB010001017">
    <property type="protein sequence ID" value="CAG8517313.1"/>
    <property type="molecule type" value="Genomic_DNA"/>
</dbReference>
<evidence type="ECO:0000313" key="1">
    <source>
        <dbReference type="EMBL" id="CAG8517313.1"/>
    </source>
</evidence>
<proteinExistence type="predicted"/>
<accession>A0ABM8W3R8</accession>
<gene>
    <name evidence="1" type="ORF">GMARGA_LOCUS2980</name>
</gene>
<dbReference type="Proteomes" id="UP000789901">
    <property type="component" value="Unassembled WGS sequence"/>
</dbReference>
<keyword evidence="2" id="KW-1185">Reference proteome</keyword>
<reference evidence="1 2" key="1">
    <citation type="submission" date="2021-06" db="EMBL/GenBank/DDBJ databases">
        <authorList>
            <person name="Kallberg Y."/>
            <person name="Tangrot J."/>
            <person name="Rosling A."/>
        </authorList>
    </citation>
    <scope>NUCLEOTIDE SEQUENCE [LARGE SCALE GENOMIC DNA]</scope>
    <source>
        <strain evidence="1 2">120-4 pot B 10/14</strain>
    </source>
</reference>
<organism evidence="1 2">
    <name type="scientific">Gigaspora margarita</name>
    <dbReference type="NCBI Taxonomy" id="4874"/>
    <lineage>
        <taxon>Eukaryota</taxon>
        <taxon>Fungi</taxon>
        <taxon>Fungi incertae sedis</taxon>
        <taxon>Mucoromycota</taxon>
        <taxon>Glomeromycotina</taxon>
        <taxon>Glomeromycetes</taxon>
        <taxon>Diversisporales</taxon>
        <taxon>Gigasporaceae</taxon>
        <taxon>Gigaspora</taxon>
    </lineage>
</organism>